<dbReference type="PANTHER" id="PTHR11977:SF51">
    <property type="entry name" value="PROTEIN FLIGHTLESS-1 HOMOLOG"/>
    <property type="match status" value="1"/>
</dbReference>
<dbReference type="GO" id="GO:0051015">
    <property type="term" value="F:actin filament binding"/>
    <property type="evidence" value="ECO:0007669"/>
    <property type="project" value="InterPro"/>
</dbReference>
<dbReference type="GO" id="GO:0015629">
    <property type="term" value="C:actin cytoskeleton"/>
    <property type="evidence" value="ECO:0007669"/>
    <property type="project" value="TreeGrafter"/>
</dbReference>
<gene>
    <name evidence="3" type="ORF">PPYR1160_LOCUS8380</name>
</gene>
<evidence type="ECO:0000259" key="2">
    <source>
        <dbReference type="Pfam" id="PF00626"/>
    </source>
</evidence>
<reference evidence="3" key="1">
    <citation type="submission" date="2021-01" db="EMBL/GenBank/DDBJ databases">
        <authorList>
            <person name="Corre E."/>
            <person name="Pelletier E."/>
            <person name="Niang G."/>
            <person name="Scheremetjew M."/>
            <person name="Finn R."/>
            <person name="Kale V."/>
            <person name="Holt S."/>
            <person name="Cochrane G."/>
            <person name="Meng A."/>
            <person name="Brown T."/>
            <person name="Cohen L."/>
        </authorList>
    </citation>
    <scope>NUCLEOTIDE SEQUENCE</scope>
    <source>
        <strain evidence="3">CCMP2078</strain>
    </source>
</reference>
<proteinExistence type="predicted"/>
<dbReference type="InterPro" id="IPR007122">
    <property type="entry name" value="Villin/Gelsolin"/>
</dbReference>
<evidence type="ECO:0000256" key="1">
    <source>
        <dbReference type="ARBA" id="ARBA00022737"/>
    </source>
</evidence>
<dbReference type="InterPro" id="IPR029006">
    <property type="entry name" value="ADF-H/Gelsolin-like_dom_sf"/>
</dbReference>
<protein>
    <recommendedName>
        <fullName evidence="2">Gelsolin-like domain-containing protein</fullName>
    </recommendedName>
</protein>
<dbReference type="PRINTS" id="PR00597">
    <property type="entry name" value="GELSOLIN"/>
</dbReference>
<organism evidence="3">
    <name type="scientific">Pinguiococcus pyrenoidosus</name>
    <dbReference type="NCBI Taxonomy" id="172671"/>
    <lineage>
        <taxon>Eukaryota</taxon>
        <taxon>Sar</taxon>
        <taxon>Stramenopiles</taxon>
        <taxon>Ochrophyta</taxon>
        <taxon>Pinguiophyceae</taxon>
        <taxon>Pinguiochrysidales</taxon>
        <taxon>Pinguiochrysidaceae</taxon>
        <taxon>Pinguiococcus</taxon>
    </lineage>
</organism>
<dbReference type="CDD" id="cd11290">
    <property type="entry name" value="gelsolin_S1_like"/>
    <property type="match status" value="1"/>
</dbReference>
<dbReference type="PANTHER" id="PTHR11977">
    <property type="entry name" value="VILLIN"/>
    <property type="match status" value="1"/>
</dbReference>
<feature type="domain" description="Gelsolin-like" evidence="2">
    <location>
        <begin position="191"/>
        <end position="242"/>
    </location>
</feature>
<feature type="domain" description="Gelsolin-like" evidence="2">
    <location>
        <begin position="308"/>
        <end position="379"/>
    </location>
</feature>
<dbReference type="Pfam" id="PF00626">
    <property type="entry name" value="Gelsolin"/>
    <property type="match status" value="3"/>
</dbReference>
<dbReference type="EMBL" id="HBEA01010938">
    <property type="protein sequence ID" value="CAD8258879.1"/>
    <property type="molecule type" value="Transcribed_RNA"/>
</dbReference>
<dbReference type="SMART" id="SM00262">
    <property type="entry name" value="GEL"/>
    <property type="match status" value="3"/>
</dbReference>
<dbReference type="AlphaFoldDB" id="A0A7R9UAT5"/>
<dbReference type="InterPro" id="IPR007123">
    <property type="entry name" value="Gelsolin-like_dom"/>
</dbReference>
<dbReference type="SUPFAM" id="SSF55753">
    <property type="entry name" value="Actin depolymerizing proteins"/>
    <property type="match status" value="3"/>
</dbReference>
<name>A0A7R9UAT5_9STRA</name>
<evidence type="ECO:0000313" key="3">
    <source>
        <dbReference type="EMBL" id="CAD8258879.1"/>
    </source>
</evidence>
<accession>A0A7R9UAT5</accession>
<keyword evidence="1" id="KW-0677">Repeat</keyword>
<dbReference type="GO" id="GO:0005737">
    <property type="term" value="C:cytoplasm"/>
    <property type="evidence" value="ECO:0007669"/>
    <property type="project" value="TreeGrafter"/>
</dbReference>
<feature type="domain" description="Gelsolin-like" evidence="2">
    <location>
        <begin position="70"/>
        <end position="151"/>
    </location>
</feature>
<dbReference type="GO" id="GO:0008154">
    <property type="term" value="P:actin polymerization or depolymerization"/>
    <property type="evidence" value="ECO:0007669"/>
    <property type="project" value="TreeGrafter"/>
</dbReference>
<sequence length="387" mass="43374">MLSYLSHNNIPNSAFPWRTDGAPLEQSNVAHIGSDADKAARKAAAQTEDAWIGAGDAPGVQVWRIEQFEVVEWPREEYGNFYKGDSYIVLSTAPDPDSSKAEYDIHFWLGSESSIDEKGTAAYKTVELDDLKGGVAVHHREVEQHESEEFLSLFKHINYMEGGVESGFRHVEPDAYVARLFMVRKEGRDIVKVIQVPLARSSLNQGDCFILDAGKDIFLWNGEESSPFERNKSGTTAHNMAVKRCGHARAVSWEEDPETFWMLLGGEGPVASAEEGNIIAKRLVDEEAGDEPVLYKLSNSDDQLLFSEVARGNLRMTMLESSEVFVVDDGSEIFVWIGRRSSDLEKGKALVTASQYLESNGKPDHTPIHVFREGRRPRNARWKQIMH</sequence>
<dbReference type="Gene3D" id="3.40.20.10">
    <property type="entry name" value="Severin"/>
    <property type="match status" value="3"/>
</dbReference>